<evidence type="ECO:0000313" key="3">
    <source>
        <dbReference type="Proteomes" id="UP000224634"/>
    </source>
</evidence>
<dbReference type="Proteomes" id="UP000224634">
    <property type="component" value="Unassembled WGS sequence"/>
</dbReference>
<feature type="non-terminal residue" evidence="2">
    <location>
        <position position="1"/>
    </location>
</feature>
<reference evidence="2 3" key="1">
    <citation type="submission" date="2017-10" db="EMBL/GenBank/DDBJ databases">
        <title>Comparative genomics in systemic dimorphic fungi from Ajellomycetaceae.</title>
        <authorList>
            <person name="Munoz J.F."/>
            <person name="Mcewen J.G."/>
            <person name="Clay O.K."/>
            <person name="Cuomo C.A."/>
        </authorList>
    </citation>
    <scope>NUCLEOTIDE SEQUENCE [LARGE SCALE GENOMIC DNA]</scope>
    <source>
        <strain evidence="2 3">UAMH7299</strain>
    </source>
</reference>
<comment type="caution">
    <text evidence="2">The sequence shown here is derived from an EMBL/GenBank/DDBJ whole genome shotgun (WGS) entry which is preliminary data.</text>
</comment>
<name>A0A2B7WED6_POLH7</name>
<feature type="compositionally biased region" description="Basic and acidic residues" evidence="1">
    <location>
        <begin position="9"/>
        <end position="26"/>
    </location>
</feature>
<evidence type="ECO:0000256" key="1">
    <source>
        <dbReference type="SAM" id="MobiDB-lite"/>
    </source>
</evidence>
<sequence>QFLESDTQTLKKLEKLEEEEDKRKQAEVTATDKLQALLATISNVPSPSGFNFTAFDSAAMLSEYSLNS</sequence>
<keyword evidence="3" id="KW-1185">Reference proteome</keyword>
<protein>
    <submittedName>
        <fullName evidence="2">Uncharacterized protein</fullName>
    </submittedName>
</protein>
<gene>
    <name evidence="2" type="ORF">AJ80_10042</name>
</gene>
<accession>A0A2B7WED6</accession>
<proteinExistence type="predicted"/>
<feature type="region of interest" description="Disordered" evidence="1">
    <location>
        <begin position="1"/>
        <end position="27"/>
    </location>
</feature>
<organism evidence="2 3">
    <name type="scientific">Polytolypa hystricis (strain UAMH7299)</name>
    <dbReference type="NCBI Taxonomy" id="1447883"/>
    <lineage>
        <taxon>Eukaryota</taxon>
        <taxon>Fungi</taxon>
        <taxon>Dikarya</taxon>
        <taxon>Ascomycota</taxon>
        <taxon>Pezizomycotina</taxon>
        <taxon>Eurotiomycetes</taxon>
        <taxon>Eurotiomycetidae</taxon>
        <taxon>Onygenales</taxon>
        <taxon>Onygenales incertae sedis</taxon>
        <taxon>Polytolypa</taxon>
    </lineage>
</organism>
<dbReference type="EMBL" id="PDNA01000542">
    <property type="protein sequence ID" value="PGG95025.1"/>
    <property type="molecule type" value="Genomic_DNA"/>
</dbReference>
<evidence type="ECO:0000313" key="2">
    <source>
        <dbReference type="EMBL" id="PGG95025.1"/>
    </source>
</evidence>
<dbReference type="AlphaFoldDB" id="A0A2B7WED6"/>